<evidence type="ECO:0000313" key="2">
    <source>
        <dbReference type="Proteomes" id="UP001597549"/>
    </source>
</evidence>
<proteinExistence type="predicted"/>
<reference evidence="2" key="1">
    <citation type="journal article" date="2019" name="Int. J. Syst. Evol. Microbiol.">
        <title>The Global Catalogue of Microorganisms (GCM) 10K type strain sequencing project: providing services to taxonomists for standard genome sequencing and annotation.</title>
        <authorList>
            <consortium name="The Broad Institute Genomics Platform"/>
            <consortium name="The Broad Institute Genome Sequencing Center for Infectious Disease"/>
            <person name="Wu L."/>
            <person name="Ma J."/>
        </authorList>
    </citation>
    <scope>NUCLEOTIDE SEQUENCE [LARGE SCALE GENOMIC DNA]</scope>
    <source>
        <strain evidence="2">KCTC 52644</strain>
    </source>
</reference>
<protein>
    <submittedName>
        <fullName evidence="1">Uncharacterized protein</fullName>
    </submittedName>
</protein>
<organism evidence="1 2">
    <name type="scientific">Flavobacterium ardleyense</name>
    <dbReference type="NCBI Taxonomy" id="2038737"/>
    <lineage>
        <taxon>Bacteria</taxon>
        <taxon>Pseudomonadati</taxon>
        <taxon>Bacteroidota</taxon>
        <taxon>Flavobacteriia</taxon>
        <taxon>Flavobacteriales</taxon>
        <taxon>Flavobacteriaceae</taxon>
        <taxon>Flavobacterium</taxon>
    </lineage>
</organism>
<dbReference type="Proteomes" id="UP001597549">
    <property type="component" value="Unassembled WGS sequence"/>
</dbReference>
<gene>
    <name evidence="1" type="ORF">ACFSX9_13515</name>
</gene>
<name>A0ABW5ZA37_9FLAO</name>
<comment type="caution">
    <text evidence="1">The sequence shown here is derived from an EMBL/GenBank/DDBJ whole genome shotgun (WGS) entry which is preliminary data.</text>
</comment>
<keyword evidence="2" id="KW-1185">Reference proteome</keyword>
<accession>A0ABW5ZA37</accession>
<sequence>MAKQESFLKVTGTLDGLTFYKSIDGHLVRTKGGVSKSRIMNDPAFIRTRENIAEFGSTAQSGKLLRTAIGTMLHRAKDPRVSSRMLGILSKVRKLDGTSARGQRIVGEGILNVAGKQLLKGFDFNNRAALQAVFHAPYSLDTITGIVSIPDFVPLEHLNVPEGATHVSFRSAFINLDFTTGKFDTQYSPIENAVLDMNTYSITLAPASVPVGSGSQLYLLLIEFFQEVNGVQYPLRNGAFNVLHLVDVV</sequence>
<dbReference type="EMBL" id="JBHUOL010000021">
    <property type="protein sequence ID" value="MFD2909750.1"/>
    <property type="molecule type" value="Genomic_DNA"/>
</dbReference>
<dbReference type="RefSeq" id="WP_379808560.1">
    <property type="nucleotide sequence ID" value="NZ_JBHUOL010000021.1"/>
</dbReference>
<evidence type="ECO:0000313" key="1">
    <source>
        <dbReference type="EMBL" id="MFD2909750.1"/>
    </source>
</evidence>